<keyword evidence="2" id="KW-1003">Cell membrane</keyword>
<dbReference type="GO" id="GO:0016757">
    <property type="term" value="F:glycosyltransferase activity"/>
    <property type="evidence" value="ECO:0007669"/>
    <property type="project" value="UniProtKB-KW"/>
</dbReference>
<dbReference type="AlphaFoldDB" id="X0Z3S5"/>
<feature type="non-terminal residue" evidence="7">
    <location>
        <position position="150"/>
    </location>
</feature>
<dbReference type="Pfam" id="PF00535">
    <property type="entry name" value="Glycos_transf_2"/>
    <property type="match status" value="1"/>
</dbReference>
<dbReference type="SUPFAM" id="SSF53448">
    <property type="entry name" value="Nucleotide-diphospho-sugar transferases"/>
    <property type="match status" value="1"/>
</dbReference>
<evidence type="ECO:0000256" key="3">
    <source>
        <dbReference type="ARBA" id="ARBA00022676"/>
    </source>
</evidence>
<comment type="caution">
    <text evidence="7">The sequence shown here is derived from an EMBL/GenBank/DDBJ whole genome shotgun (WGS) entry which is preliminary data.</text>
</comment>
<keyword evidence="5" id="KW-0472">Membrane</keyword>
<feature type="domain" description="Glycosyltransferase 2-like" evidence="6">
    <location>
        <begin position="5"/>
        <end position="113"/>
    </location>
</feature>
<dbReference type="InterPro" id="IPR001173">
    <property type="entry name" value="Glyco_trans_2-like"/>
</dbReference>
<evidence type="ECO:0000256" key="4">
    <source>
        <dbReference type="ARBA" id="ARBA00022679"/>
    </source>
</evidence>
<dbReference type="GO" id="GO:0005886">
    <property type="term" value="C:plasma membrane"/>
    <property type="evidence" value="ECO:0007669"/>
    <property type="project" value="UniProtKB-SubCell"/>
</dbReference>
<dbReference type="PANTHER" id="PTHR43646:SF2">
    <property type="entry name" value="GLYCOSYLTRANSFERASE 2-LIKE DOMAIN-CONTAINING PROTEIN"/>
    <property type="match status" value="1"/>
</dbReference>
<evidence type="ECO:0000313" key="7">
    <source>
        <dbReference type="EMBL" id="GAG53097.1"/>
    </source>
</evidence>
<reference evidence="7" key="1">
    <citation type="journal article" date="2014" name="Front. Microbiol.">
        <title>High frequency of phylogenetically diverse reductive dehalogenase-homologous genes in deep subseafloor sedimentary metagenomes.</title>
        <authorList>
            <person name="Kawai M."/>
            <person name="Futagami T."/>
            <person name="Toyoda A."/>
            <person name="Takaki Y."/>
            <person name="Nishi S."/>
            <person name="Hori S."/>
            <person name="Arai W."/>
            <person name="Tsubouchi T."/>
            <person name="Morono Y."/>
            <person name="Uchiyama I."/>
            <person name="Ito T."/>
            <person name="Fujiyama A."/>
            <person name="Inagaki F."/>
            <person name="Takami H."/>
        </authorList>
    </citation>
    <scope>NUCLEOTIDE SEQUENCE</scope>
    <source>
        <strain evidence="7">Expedition CK06-06</strain>
    </source>
</reference>
<proteinExistence type="predicted"/>
<evidence type="ECO:0000259" key="6">
    <source>
        <dbReference type="Pfam" id="PF00535"/>
    </source>
</evidence>
<organism evidence="7">
    <name type="scientific">marine sediment metagenome</name>
    <dbReference type="NCBI Taxonomy" id="412755"/>
    <lineage>
        <taxon>unclassified sequences</taxon>
        <taxon>metagenomes</taxon>
        <taxon>ecological metagenomes</taxon>
    </lineage>
</organism>
<keyword evidence="3" id="KW-0328">Glycosyltransferase</keyword>
<name>X0Z3S5_9ZZZZ</name>
<comment type="subcellular location">
    <subcellularLocation>
        <location evidence="1">Cell membrane</location>
    </subcellularLocation>
</comment>
<dbReference type="EMBL" id="BARS01053708">
    <property type="protein sequence ID" value="GAG53097.1"/>
    <property type="molecule type" value="Genomic_DNA"/>
</dbReference>
<dbReference type="InterPro" id="IPR029044">
    <property type="entry name" value="Nucleotide-diphossugar_trans"/>
</dbReference>
<dbReference type="Gene3D" id="3.90.550.10">
    <property type="entry name" value="Spore Coat Polysaccharide Biosynthesis Protein SpsA, Chain A"/>
    <property type="match status" value="1"/>
</dbReference>
<gene>
    <name evidence="7" type="ORF">S01H1_79636</name>
</gene>
<sequence>MKKISVVVPTLNEEEFIERCLTNLNNQTLLRKEYEIVVSDSSSTDSTIEKAKPLADKITVCKKVSAGFGKNHGAKAASTPLIVFVDADTMASKTFVEGALEALKDAVAATGPISALEKDSIRIRLFYKWWSLQSRLTVALHYPIFPGFNF</sequence>
<keyword evidence="4" id="KW-0808">Transferase</keyword>
<evidence type="ECO:0000256" key="5">
    <source>
        <dbReference type="ARBA" id="ARBA00023136"/>
    </source>
</evidence>
<evidence type="ECO:0000256" key="2">
    <source>
        <dbReference type="ARBA" id="ARBA00022475"/>
    </source>
</evidence>
<dbReference type="PANTHER" id="PTHR43646">
    <property type="entry name" value="GLYCOSYLTRANSFERASE"/>
    <property type="match status" value="1"/>
</dbReference>
<accession>X0Z3S5</accession>
<evidence type="ECO:0000256" key="1">
    <source>
        <dbReference type="ARBA" id="ARBA00004236"/>
    </source>
</evidence>
<protein>
    <recommendedName>
        <fullName evidence="6">Glycosyltransferase 2-like domain-containing protein</fullName>
    </recommendedName>
</protein>